<proteinExistence type="predicted"/>
<dbReference type="OrthoDB" id="1685790at2759"/>
<dbReference type="AlphaFoldDB" id="A0A2P5X4K2"/>
<organism evidence="1 2">
    <name type="scientific">Gossypium barbadense</name>
    <name type="common">Sea Island cotton</name>
    <name type="synonym">Hibiscus barbadensis</name>
    <dbReference type="NCBI Taxonomy" id="3634"/>
    <lineage>
        <taxon>Eukaryota</taxon>
        <taxon>Viridiplantae</taxon>
        <taxon>Streptophyta</taxon>
        <taxon>Embryophyta</taxon>
        <taxon>Tracheophyta</taxon>
        <taxon>Spermatophyta</taxon>
        <taxon>Magnoliopsida</taxon>
        <taxon>eudicotyledons</taxon>
        <taxon>Gunneridae</taxon>
        <taxon>Pentapetalae</taxon>
        <taxon>rosids</taxon>
        <taxon>malvids</taxon>
        <taxon>Malvales</taxon>
        <taxon>Malvaceae</taxon>
        <taxon>Malvoideae</taxon>
        <taxon>Gossypium</taxon>
    </lineage>
</organism>
<sequence length="161" mass="18505">MVRKPLSPPRREGKEQHHPRVALEQIELADAVRALLMTDLWALFFEIVESTYLEFTLELCSTFHLQTVMTNFDNPRLVQFCLGGRDVIPVSASYDLNRSKASALPPSLRYLHAILAHTLTGQRVSIGVVTTHDPYFLWSMVNRHVFDLVYFITLAIRHQTE</sequence>
<accession>A0A2P5X4K2</accession>
<evidence type="ECO:0000313" key="1">
    <source>
        <dbReference type="EMBL" id="PPR98260.1"/>
    </source>
</evidence>
<gene>
    <name evidence="1" type="ORF">GOBAR_AA22408</name>
</gene>
<protein>
    <submittedName>
        <fullName evidence="1">Uncharacterized protein</fullName>
    </submittedName>
</protein>
<evidence type="ECO:0000313" key="2">
    <source>
        <dbReference type="Proteomes" id="UP000239757"/>
    </source>
</evidence>
<reference evidence="1 2" key="1">
    <citation type="submission" date="2015-01" db="EMBL/GenBank/DDBJ databases">
        <title>Genome of allotetraploid Gossypium barbadense reveals genomic plasticity and fiber elongation in cotton evolution.</title>
        <authorList>
            <person name="Chen X."/>
            <person name="Liu X."/>
            <person name="Zhao B."/>
            <person name="Zheng H."/>
            <person name="Hu Y."/>
            <person name="Lu G."/>
            <person name="Yang C."/>
            <person name="Chen J."/>
            <person name="Shan C."/>
            <person name="Zhang L."/>
            <person name="Zhou Y."/>
            <person name="Wang L."/>
            <person name="Guo W."/>
            <person name="Bai Y."/>
            <person name="Ruan J."/>
            <person name="Shangguan X."/>
            <person name="Mao Y."/>
            <person name="Jiang J."/>
            <person name="Zhu Y."/>
            <person name="Lei J."/>
            <person name="Kang H."/>
            <person name="Chen S."/>
            <person name="He X."/>
            <person name="Wang R."/>
            <person name="Wang Y."/>
            <person name="Chen J."/>
            <person name="Wang L."/>
            <person name="Yu S."/>
            <person name="Wang B."/>
            <person name="Wei J."/>
            <person name="Song S."/>
            <person name="Lu X."/>
            <person name="Gao Z."/>
            <person name="Gu W."/>
            <person name="Deng X."/>
            <person name="Ma D."/>
            <person name="Wang S."/>
            <person name="Liang W."/>
            <person name="Fang L."/>
            <person name="Cai C."/>
            <person name="Zhu X."/>
            <person name="Zhou B."/>
            <person name="Zhang Y."/>
            <person name="Chen Z."/>
            <person name="Xu S."/>
            <person name="Zhu R."/>
            <person name="Wang S."/>
            <person name="Zhang T."/>
            <person name="Zhao G."/>
        </authorList>
    </citation>
    <scope>NUCLEOTIDE SEQUENCE [LARGE SCALE GENOMIC DNA]</scope>
    <source>
        <strain evidence="2">cv. Xinhai21</strain>
        <tissue evidence="1">Leaf</tissue>
    </source>
</reference>
<name>A0A2P5X4K2_GOSBA</name>
<dbReference type="EMBL" id="KZ665678">
    <property type="protein sequence ID" value="PPR98260.1"/>
    <property type="molecule type" value="Genomic_DNA"/>
</dbReference>
<dbReference type="Proteomes" id="UP000239757">
    <property type="component" value="Unassembled WGS sequence"/>
</dbReference>